<dbReference type="PROSITE" id="PS50928">
    <property type="entry name" value="ABC_TM1"/>
    <property type="match status" value="1"/>
</dbReference>
<feature type="region of interest" description="Disordered" evidence="8">
    <location>
        <begin position="1"/>
        <end position="26"/>
    </location>
</feature>
<name>A0ABN2PUP3_9ACTN</name>
<evidence type="ECO:0000256" key="5">
    <source>
        <dbReference type="ARBA" id="ARBA00022989"/>
    </source>
</evidence>
<dbReference type="CDD" id="cd06261">
    <property type="entry name" value="TM_PBP2"/>
    <property type="match status" value="1"/>
</dbReference>
<comment type="subcellular location">
    <subcellularLocation>
        <location evidence="1 7">Cell membrane</location>
        <topology evidence="1 7">Multi-pass membrane protein</topology>
    </subcellularLocation>
</comment>
<reference evidence="10 11" key="1">
    <citation type="journal article" date="2019" name="Int. J. Syst. Evol. Microbiol.">
        <title>The Global Catalogue of Microorganisms (GCM) 10K type strain sequencing project: providing services to taxonomists for standard genome sequencing and annotation.</title>
        <authorList>
            <consortium name="The Broad Institute Genomics Platform"/>
            <consortium name="The Broad Institute Genome Sequencing Center for Infectious Disease"/>
            <person name="Wu L."/>
            <person name="Ma J."/>
        </authorList>
    </citation>
    <scope>NUCLEOTIDE SEQUENCE [LARGE SCALE GENOMIC DNA]</scope>
    <source>
        <strain evidence="10 11">JCM 13581</strain>
    </source>
</reference>
<keyword evidence="11" id="KW-1185">Reference proteome</keyword>
<comment type="caution">
    <text evidence="10">The sequence shown here is derived from an EMBL/GenBank/DDBJ whole genome shotgun (WGS) entry which is preliminary data.</text>
</comment>
<dbReference type="PANTHER" id="PTHR43376">
    <property type="entry name" value="OLIGOPEPTIDE TRANSPORT SYSTEM PERMEASE PROTEIN"/>
    <property type="match status" value="1"/>
</dbReference>
<dbReference type="Pfam" id="PF00528">
    <property type="entry name" value="BPD_transp_1"/>
    <property type="match status" value="1"/>
</dbReference>
<feature type="transmembrane region" description="Helical" evidence="7">
    <location>
        <begin position="323"/>
        <end position="346"/>
    </location>
</feature>
<feature type="domain" description="ABC transmembrane type-1" evidence="9">
    <location>
        <begin position="130"/>
        <end position="342"/>
    </location>
</feature>
<feature type="transmembrane region" description="Helical" evidence="7">
    <location>
        <begin position="277"/>
        <end position="303"/>
    </location>
</feature>
<dbReference type="PANTHER" id="PTHR43376:SF1">
    <property type="entry name" value="OLIGOPEPTIDE TRANSPORT SYSTEM PERMEASE PROTEIN"/>
    <property type="match status" value="1"/>
</dbReference>
<feature type="transmembrane region" description="Helical" evidence="7">
    <location>
        <begin position="35"/>
        <end position="61"/>
    </location>
</feature>
<keyword evidence="2 7" id="KW-0813">Transport</keyword>
<evidence type="ECO:0000256" key="2">
    <source>
        <dbReference type="ARBA" id="ARBA00022448"/>
    </source>
</evidence>
<dbReference type="SUPFAM" id="SSF161098">
    <property type="entry name" value="MetI-like"/>
    <property type="match status" value="1"/>
</dbReference>
<dbReference type="InterPro" id="IPR045621">
    <property type="entry name" value="BPD_transp_1_N"/>
</dbReference>
<evidence type="ECO:0000256" key="4">
    <source>
        <dbReference type="ARBA" id="ARBA00022692"/>
    </source>
</evidence>
<keyword evidence="4 7" id="KW-0812">Transmembrane</keyword>
<evidence type="ECO:0000256" key="6">
    <source>
        <dbReference type="ARBA" id="ARBA00023136"/>
    </source>
</evidence>
<dbReference type="EMBL" id="BAAAMJ010000070">
    <property type="protein sequence ID" value="GAA1932701.1"/>
    <property type="molecule type" value="Genomic_DNA"/>
</dbReference>
<evidence type="ECO:0000256" key="7">
    <source>
        <dbReference type="RuleBase" id="RU363032"/>
    </source>
</evidence>
<dbReference type="InterPro" id="IPR000515">
    <property type="entry name" value="MetI-like"/>
</dbReference>
<dbReference type="Gene3D" id="1.10.3720.10">
    <property type="entry name" value="MetI-like"/>
    <property type="match status" value="1"/>
</dbReference>
<protein>
    <submittedName>
        <fullName evidence="10">ABC transporter permease</fullName>
    </submittedName>
</protein>
<proteinExistence type="inferred from homology"/>
<dbReference type="Proteomes" id="UP001501303">
    <property type="component" value="Unassembled WGS sequence"/>
</dbReference>
<comment type="similarity">
    <text evidence="7">Belongs to the binding-protein-dependent transport system permease family.</text>
</comment>
<keyword evidence="3" id="KW-1003">Cell membrane</keyword>
<feature type="transmembrane region" description="Helical" evidence="7">
    <location>
        <begin position="172"/>
        <end position="194"/>
    </location>
</feature>
<dbReference type="Pfam" id="PF19300">
    <property type="entry name" value="BPD_transp_1_N"/>
    <property type="match status" value="1"/>
</dbReference>
<organism evidence="10 11">
    <name type="scientific">Streptomyces sodiiphilus</name>
    <dbReference type="NCBI Taxonomy" id="226217"/>
    <lineage>
        <taxon>Bacteria</taxon>
        <taxon>Bacillati</taxon>
        <taxon>Actinomycetota</taxon>
        <taxon>Actinomycetes</taxon>
        <taxon>Kitasatosporales</taxon>
        <taxon>Streptomycetaceae</taxon>
        <taxon>Streptomyces</taxon>
    </lineage>
</organism>
<keyword evidence="6 7" id="KW-0472">Membrane</keyword>
<evidence type="ECO:0000259" key="9">
    <source>
        <dbReference type="PROSITE" id="PS50928"/>
    </source>
</evidence>
<keyword evidence="5 7" id="KW-1133">Transmembrane helix</keyword>
<dbReference type="InterPro" id="IPR035906">
    <property type="entry name" value="MetI-like_sf"/>
</dbReference>
<evidence type="ECO:0000256" key="1">
    <source>
        <dbReference type="ARBA" id="ARBA00004651"/>
    </source>
</evidence>
<dbReference type="RefSeq" id="WP_344265804.1">
    <property type="nucleotide sequence ID" value="NZ_BAAAMJ010000070.1"/>
</dbReference>
<sequence>MDIQPTTGVPAPPHGESGTPGGDSRHRPAGAAGDFWRFLALKASGAAVSLVLVLFSAFFIFRVIGGDPVKAIGGDSAMTPEQRAEIEERLGLNEPLSVQFWEYLRSVFTLDWGTSYVNNQDVTALLWDRLPATLLLTGTALAVAAGLGVWIGARAGWTQGSRFERVQVGLSLALWSAPTFWLGMIVIIVFARYLDLFPVNGMRSARGVGGDALSQALDVAHHLVLPALTMAAVIYAQYVLIMRSSILEEKGNDYLTVAKAKGLRDDVVRRRHAMPNALLPTVTLIALQFGAIFNGALLTETIFSWPGLGLLFYQAIRIPDIPLLQLLFIFFAGTTILANLLADILYRFLDPRVRTSA</sequence>
<accession>A0ABN2PUP3</accession>
<evidence type="ECO:0000256" key="8">
    <source>
        <dbReference type="SAM" id="MobiDB-lite"/>
    </source>
</evidence>
<feature type="transmembrane region" description="Helical" evidence="7">
    <location>
        <begin position="223"/>
        <end position="241"/>
    </location>
</feature>
<evidence type="ECO:0000313" key="11">
    <source>
        <dbReference type="Proteomes" id="UP001501303"/>
    </source>
</evidence>
<gene>
    <name evidence="10" type="ORF">GCM10009716_44830</name>
</gene>
<evidence type="ECO:0000256" key="3">
    <source>
        <dbReference type="ARBA" id="ARBA00022475"/>
    </source>
</evidence>
<feature type="transmembrane region" description="Helical" evidence="7">
    <location>
        <begin position="132"/>
        <end position="151"/>
    </location>
</feature>
<evidence type="ECO:0000313" key="10">
    <source>
        <dbReference type="EMBL" id="GAA1932701.1"/>
    </source>
</evidence>